<dbReference type="RefSeq" id="WP_097059916.1">
    <property type="nucleotide sequence ID" value="NZ_BMLC01000001.1"/>
</dbReference>
<evidence type="ECO:0000256" key="2">
    <source>
        <dbReference type="ARBA" id="ARBA00022679"/>
    </source>
</evidence>
<evidence type="ECO:0000313" key="5">
    <source>
        <dbReference type="Proteomes" id="UP000219440"/>
    </source>
</evidence>
<proteinExistence type="predicted"/>
<keyword evidence="1" id="KW-0489">Methyltransferase</keyword>
<evidence type="ECO:0000313" key="4">
    <source>
        <dbReference type="EMBL" id="SOE58157.1"/>
    </source>
</evidence>
<dbReference type="Pfam" id="PF05401">
    <property type="entry name" value="NodS"/>
    <property type="match status" value="1"/>
</dbReference>
<dbReference type="GO" id="GO:0032259">
    <property type="term" value="P:methylation"/>
    <property type="evidence" value="ECO:0007669"/>
    <property type="project" value="UniProtKB-KW"/>
</dbReference>
<dbReference type="OrthoDB" id="116799at2"/>
<dbReference type="InterPro" id="IPR029063">
    <property type="entry name" value="SAM-dependent_MTases_sf"/>
</dbReference>
<dbReference type="Proteomes" id="UP000219440">
    <property type="component" value="Unassembled WGS sequence"/>
</dbReference>
<dbReference type="EMBL" id="OCST01000002">
    <property type="protein sequence ID" value="SOE58157.1"/>
    <property type="molecule type" value="Genomic_DNA"/>
</dbReference>
<accession>A0A2C8Z3J4</accession>
<keyword evidence="2" id="KW-0808">Transferase</keyword>
<reference evidence="4 5" key="1">
    <citation type="submission" date="2017-09" db="EMBL/GenBank/DDBJ databases">
        <authorList>
            <person name="Ehlers B."/>
            <person name="Leendertz F.H."/>
        </authorList>
    </citation>
    <scope>NUCLEOTIDE SEQUENCE [LARGE SCALE GENOMIC DNA]</scope>
    <source>
        <strain evidence="4 5">CGMCC 1.05381</strain>
    </source>
</reference>
<dbReference type="SUPFAM" id="SSF53335">
    <property type="entry name" value="S-adenosyl-L-methionine-dependent methyltransferases"/>
    <property type="match status" value="1"/>
</dbReference>
<dbReference type="GO" id="GO:0008757">
    <property type="term" value="F:S-adenosylmethionine-dependent methyltransferase activity"/>
    <property type="evidence" value="ECO:0007669"/>
    <property type="project" value="InterPro"/>
</dbReference>
<dbReference type="GO" id="GO:0009312">
    <property type="term" value="P:oligosaccharide biosynthetic process"/>
    <property type="evidence" value="ECO:0007669"/>
    <property type="project" value="InterPro"/>
</dbReference>
<evidence type="ECO:0000256" key="1">
    <source>
        <dbReference type="ARBA" id="ARBA00022603"/>
    </source>
</evidence>
<dbReference type="PANTHER" id="PTHR43464">
    <property type="entry name" value="METHYLTRANSFERASE"/>
    <property type="match status" value="1"/>
</dbReference>
<dbReference type="CDD" id="cd02440">
    <property type="entry name" value="AdoMet_MTases"/>
    <property type="match status" value="1"/>
</dbReference>
<organism evidence="4 5">
    <name type="scientific">Salinibacterium xinjiangense</name>
    <dbReference type="NCBI Taxonomy" id="386302"/>
    <lineage>
        <taxon>Bacteria</taxon>
        <taxon>Bacillati</taxon>
        <taxon>Actinomycetota</taxon>
        <taxon>Actinomycetes</taxon>
        <taxon>Micrococcales</taxon>
        <taxon>Microbacteriaceae</taxon>
        <taxon>Salinibacterium</taxon>
    </lineage>
</organism>
<dbReference type="InterPro" id="IPR008715">
    <property type="entry name" value="SAM-MeTfrase_NodS-like"/>
</dbReference>
<evidence type="ECO:0000256" key="3">
    <source>
        <dbReference type="ARBA" id="ARBA00022691"/>
    </source>
</evidence>
<dbReference type="PANTHER" id="PTHR43464:SF19">
    <property type="entry name" value="UBIQUINONE BIOSYNTHESIS O-METHYLTRANSFERASE, MITOCHONDRIAL"/>
    <property type="match status" value="1"/>
</dbReference>
<name>A0A2C8Z3J4_9MICO</name>
<keyword evidence="5" id="KW-1185">Reference proteome</keyword>
<sequence length="200" mass="22002">MTGDRALGAEYFDATYERHDDPWGLATRWYESRKRAILLASLPQESYERVLEIGPSIGVTTEALADRATSLLSVDVSATAVQRARERVGDRAIIEVRDVTTDFPEGEFDLVVLSEVGYYFGAAGLAAVLASIVAALPEQGTLVACHWRHPVSDVPLSGDAVHEAIAGLGLHRLVRHEEEDFVLEVFSRDARSVARRTRLL</sequence>
<protein>
    <submittedName>
        <fullName evidence="4">Nodulation protein S (NodS)</fullName>
    </submittedName>
</protein>
<dbReference type="Gene3D" id="3.40.50.150">
    <property type="entry name" value="Vaccinia Virus protein VP39"/>
    <property type="match status" value="1"/>
</dbReference>
<keyword evidence="3" id="KW-0949">S-adenosyl-L-methionine</keyword>
<dbReference type="AlphaFoldDB" id="A0A2C8Z3J4"/>
<gene>
    <name evidence="4" type="ORF">SAMN06296378_0730</name>
</gene>